<dbReference type="EMBL" id="CM001884">
    <property type="protein sequence ID" value="EOY28201.1"/>
    <property type="molecule type" value="Genomic_DNA"/>
</dbReference>
<evidence type="ECO:0000313" key="1">
    <source>
        <dbReference type="EMBL" id="EOY28201.1"/>
    </source>
</evidence>
<evidence type="ECO:0000313" key="2">
    <source>
        <dbReference type="Proteomes" id="UP000026915"/>
    </source>
</evidence>
<dbReference type="Proteomes" id="UP000026915">
    <property type="component" value="Chromosome 6"/>
</dbReference>
<reference evidence="1 2" key="1">
    <citation type="journal article" date="2013" name="Genome Biol.">
        <title>The genome sequence of the most widely cultivated cacao type and its use to identify candidate genes regulating pod color.</title>
        <authorList>
            <person name="Motamayor J.C."/>
            <person name="Mockaitis K."/>
            <person name="Schmutz J."/>
            <person name="Haiminen N."/>
            <person name="Iii D.L."/>
            <person name="Cornejo O."/>
            <person name="Findley S.D."/>
            <person name="Zheng P."/>
            <person name="Utro F."/>
            <person name="Royaert S."/>
            <person name="Saski C."/>
            <person name="Jenkins J."/>
            <person name="Podicheti R."/>
            <person name="Zhao M."/>
            <person name="Scheffler B.E."/>
            <person name="Stack J.C."/>
            <person name="Feltus F.A."/>
            <person name="Mustiga G.M."/>
            <person name="Amores F."/>
            <person name="Phillips W."/>
            <person name="Marelli J.P."/>
            <person name="May G.D."/>
            <person name="Shapiro H."/>
            <person name="Ma J."/>
            <person name="Bustamante C.D."/>
            <person name="Schnell R.J."/>
            <person name="Main D."/>
            <person name="Gilbert D."/>
            <person name="Parida L."/>
            <person name="Kuhn D.N."/>
        </authorList>
    </citation>
    <scope>NUCLEOTIDE SEQUENCE [LARGE SCALE GENOMIC DNA]</scope>
    <source>
        <strain evidence="2">cv. Matina 1-6</strain>
    </source>
</reference>
<proteinExistence type="predicted"/>
<dbReference type="AlphaFoldDB" id="A0A061GF78"/>
<sequence length="58" mass="6586">MIKITRAFRCPYPLTNVPSNAKQDDINFLGSSSCTITTIVLHFQLDYIRIFAGFTCQN</sequence>
<dbReference type="Gramene" id="EOY28201">
    <property type="protein sequence ID" value="EOY28201"/>
    <property type="gene ID" value="TCM_029833"/>
</dbReference>
<protein>
    <submittedName>
        <fullName evidence="1">Uncharacterized protein isoform 1</fullName>
    </submittedName>
</protein>
<accession>A0A061GF78</accession>
<name>A0A061GF78_THECC</name>
<organism evidence="1 2">
    <name type="scientific">Theobroma cacao</name>
    <name type="common">Cacao</name>
    <name type="synonym">Cocoa</name>
    <dbReference type="NCBI Taxonomy" id="3641"/>
    <lineage>
        <taxon>Eukaryota</taxon>
        <taxon>Viridiplantae</taxon>
        <taxon>Streptophyta</taxon>
        <taxon>Embryophyta</taxon>
        <taxon>Tracheophyta</taxon>
        <taxon>Spermatophyta</taxon>
        <taxon>Magnoliopsida</taxon>
        <taxon>eudicotyledons</taxon>
        <taxon>Gunneridae</taxon>
        <taxon>Pentapetalae</taxon>
        <taxon>rosids</taxon>
        <taxon>malvids</taxon>
        <taxon>Malvales</taxon>
        <taxon>Malvaceae</taxon>
        <taxon>Byttnerioideae</taxon>
        <taxon>Theobroma</taxon>
    </lineage>
</organism>
<dbReference type="InParanoid" id="A0A061GF78"/>
<keyword evidence="2" id="KW-1185">Reference proteome</keyword>
<gene>
    <name evidence="1" type="ORF">TCM_029833</name>
</gene>
<dbReference type="HOGENOM" id="CLU_2982956_0_0_1"/>